<keyword evidence="7" id="KW-1133">Transmembrane helix</keyword>
<dbReference type="PANTHER" id="PTHR10027">
    <property type="entry name" value="CALCIUM-ACTIVATED POTASSIUM CHANNEL ALPHA CHAIN"/>
    <property type="match status" value="1"/>
</dbReference>
<dbReference type="AlphaFoldDB" id="A0A2I0TZF8"/>
<evidence type="ECO:0000313" key="12">
    <source>
        <dbReference type="EMBL" id="PKU39103.1"/>
    </source>
</evidence>
<dbReference type="OrthoDB" id="10035564at2759"/>
<evidence type="ECO:0000256" key="5">
    <source>
        <dbReference type="ARBA" id="ARBA00022826"/>
    </source>
</evidence>
<evidence type="ECO:0000259" key="11">
    <source>
        <dbReference type="Pfam" id="PF22614"/>
    </source>
</evidence>
<reference evidence="13" key="2">
    <citation type="submission" date="2017-12" db="EMBL/GenBank/DDBJ databases">
        <title>Genome sequence of the Bar-tailed Godwit (Limosa lapponica baueri).</title>
        <authorList>
            <person name="Lima N.C.B."/>
            <person name="Parody-Merino A.M."/>
            <person name="Battley P.F."/>
            <person name="Fidler A.E."/>
            <person name="Prosdocimi F."/>
        </authorList>
    </citation>
    <scope>NUCLEOTIDE SEQUENCE [LARGE SCALE GENOMIC DNA]</scope>
</reference>
<gene>
    <name evidence="12" type="ORF">llap_10594</name>
</gene>
<proteinExistence type="predicted"/>
<keyword evidence="9" id="KW-0472">Membrane</keyword>
<dbReference type="EMBL" id="KZ506573">
    <property type="protein sequence ID" value="PKU39103.1"/>
    <property type="molecule type" value="Genomic_DNA"/>
</dbReference>
<keyword evidence="2" id="KW-0813">Transport</keyword>
<evidence type="ECO:0000256" key="1">
    <source>
        <dbReference type="ARBA" id="ARBA00004141"/>
    </source>
</evidence>
<evidence type="ECO:0000256" key="3">
    <source>
        <dbReference type="ARBA" id="ARBA00022538"/>
    </source>
</evidence>
<evidence type="ECO:0000256" key="8">
    <source>
        <dbReference type="ARBA" id="ARBA00023065"/>
    </source>
</evidence>
<protein>
    <submittedName>
        <fullName evidence="12">Potassium channel subfamily u member 1</fullName>
    </submittedName>
</protein>
<keyword evidence="3" id="KW-0633">Potassium transport</keyword>
<dbReference type="GO" id="GO:0005267">
    <property type="term" value="F:potassium channel activity"/>
    <property type="evidence" value="ECO:0007669"/>
    <property type="project" value="UniProtKB-KW"/>
</dbReference>
<evidence type="ECO:0000256" key="4">
    <source>
        <dbReference type="ARBA" id="ARBA00022692"/>
    </source>
</evidence>
<reference evidence="13" key="1">
    <citation type="submission" date="2017-11" db="EMBL/GenBank/DDBJ databases">
        <authorList>
            <person name="Lima N.C."/>
            <person name="Parody-Merino A.M."/>
            <person name="Battley P.F."/>
            <person name="Fidler A.E."/>
            <person name="Prosdocimi F."/>
        </authorList>
    </citation>
    <scope>NUCLEOTIDE SEQUENCE [LARGE SCALE GENOMIC DNA]</scope>
</reference>
<keyword evidence="4" id="KW-0812">Transmembrane</keyword>
<sequence length="236" mass="27059">MLFDVIHLQFVAADDKLRFWLELNSLVDFFTIPPVYLSCYLKRNWLAVTVTGRLGEELPSREAKIHHIFVNGFLACSGVYSLVELYVTFAVSESTYVVRTCMNTTVPQDHEERLKLLDMFLKQKLLWEVIAGAQTQFYLGMQWRSIPSLELGAVFKCYSAYTIFVYGSALNSEDLKRAGMESAKARLIPADVHSPQPYTEDTSHIIRCLLQPKLISYTLTLQTQVAQIFPNQYQKI</sequence>
<dbReference type="InterPro" id="IPR047871">
    <property type="entry name" value="K_chnl_Slo-like"/>
</dbReference>
<dbReference type="InterPro" id="IPR003148">
    <property type="entry name" value="RCK_N"/>
</dbReference>
<dbReference type="Pfam" id="PF22614">
    <property type="entry name" value="Slo-like_RCK"/>
    <property type="match status" value="1"/>
</dbReference>
<name>A0A2I0TZF8_LIMLA</name>
<keyword evidence="10 12" id="KW-0407">Ion channel</keyword>
<feature type="domain" description="RCK N-terminal" evidence="11">
    <location>
        <begin position="146"/>
        <end position="209"/>
    </location>
</feature>
<dbReference type="Proteomes" id="UP000233556">
    <property type="component" value="Unassembled WGS sequence"/>
</dbReference>
<keyword evidence="13" id="KW-1185">Reference proteome</keyword>
<keyword evidence="6" id="KW-0630">Potassium</keyword>
<evidence type="ECO:0000256" key="10">
    <source>
        <dbReference type="ARBA" id="ARBA00023303"/>
    </source>
</evidence>
<evidence type="ECO:0000256" key="2">
    <source>
        <dbReference type="ARBA" id="ARBA00022448"/>
    </source>
</evidence>
<dbReference type="PANTHER" id="PTHR10027:SF23">
    <property type="entry name" value="POTASSIUM CHANNEL SUBFAMILY U MEMBER 1"/>
    <property type="match status" value="1"/>
</dbReference>
<evidence type="ECO:0000256" key="7">
    <source>
        <dbReference type="ARBA" id="ARBA00022989"/>
    </source>
</evidence>
<keyword evidence="8" id="KW-0406">Ion transport</keyword>
<evidence type="ECO:0000256" key="6">
    <source>
        <dbReference type="ARBA" id="ARBA00022958"/>
    </source>
</evidence>
<keyword evidence="5" id="KW-0631">Potassium channel</keyword>
<evidence type="ECO:0000313" key="13">
    <source>
        <dbReference type="Proteomes" id="UP000233556"/>
    </source>
</evidence>
<accession>A0A2I0TZF8</accession>
<comment type="subcellular location">
    <subcellularLocation>
        <location evidence="1">Membrane</location>
        <topology evidence="1">Multi-pass membrane protein</topology>
    </subcellularLocation>
</comment>
<evidence type="ECO:0000256" key="9">
    <source>
        <dbReference type="ARBA" id="ARBA00023136"/>
    </source>
</evidence>
<organism evidence="12 13">
    <name type="scientific">Limosa lapponica baueri</name>
    <dbReference type="NCBI Taxonomy" id="1758121"/>
    <lineage>
        <taxon>Eukaryota</taxon>
        <taxon>Metazoa</taxon>
        <taxon>Chordata</taxon>
        <taxon>Craniata</taxon>
        <taxon>Vertebrata</taxon>
        <taxon>Euteleostomi</taxon>
        <taxon>Archelosauria</taxon>
        <taxon>Archosauria</taxon>
        <taxon>Dinosauria</taxon>
        <taxon>Saurischia</taxon>
        <taxon>Theropoda</taxon>
        <taxon>Coelurosauria</taxon>
        <taxon>Aves</taxon>
        <taxon>Neognathae</taxon>
        <taxon>Neoaves</taxon>
        <taxon>Charadriiformes</taxon>
        <taxon>Scolopacidae</taxon>
        <taxon>Limosa</taxon>
    </lineage>
</organism>
<dbReference type="GO" id="GO:0016020">
    <property type="term" value="C:membrane"/>
    <property type="evidence" value="ECO:0007669"/>
    <property type="project" value="UniProtKB-SubCell"/>
</dbReference>